<dbReference type="Pfam" id="PF01501">
    <property type="entry name" value="Glyco_transf_8"/>
    <property type="match status" value="1"/>
</dbReference>
<dbReference type="GO" id="GO:0009523">
    <property type="term" value="C:photosystem II"/>
    <property type="evidence" value="ECO:0007669"/>
    <property type="project" value="UniProtKB-KW"/>
</dbReference>
<dbReference type="GO" id="GO:0009535">
    <property type="term" value="C:chloroplast thylakoid membrane"/>
    <property type="evidence" value="ECO:0007669"/>
    <property type="project" value="UniProtKB-SubCell"/>
</dbReference>
<comment type="similarity">
    <text evidence="4">Belongs to the psbW family.</text>
</comment>
<comment type="pathway">
    <text evidence="2">Glycan metabolism; pectin biosynthesis.</text>
</comment>
<evidence type="ECO:0000313" key="15">
    <source>
        <dbReference type="EMBL" id="KAF6150530.1"/>
    </source>
</evidence>
<dbReference type="InterPro" id="IPR029993">
    <property type="entry name" value="GAUT"/>
</dbReference>
<comment type="caution">
    <text evidence="15">The sequence shown here is derived from an EMBL/GenBank/DDBJ whole genome shotgun (WGS) entry which is preliminary data.</text>
</comment>
<dbReference type="GO" id="GO:0047262">
    <property type="term" value="F:polygalacturonate 4-alpha-galacturonosyltransferase activity"/>
    <property type="evidence" value="ECO:0007669"/>
    <property type="project" value="InterPro"/>
</dbReference>
<evidence type="ECO:0000256" key="8">
    <source>
        <dbReference type="ARBA" id="ARBA00022676"/>
    </source>
</evidence>
<dbReference type="InterPro" id="IPR029044">
    <property type="entry name" value="Nucleotide-diphossugar_trans"/>
</dbReference>
<comment type="subcellular location">
    <subcellularLocation>
        <location evidence="1">Plastid</location>
        <location evidence="1">Chloroplast thylakoid membrane</location>
        <topology evidence="1">Single-pass membrane protein</topology>
    </subcellularLocation>
</comment>
<dbReference type="GO" id="GO:0015979">
    <property type="term" value="P:photosynthesis"/>
    <property type="evidence" value="ECO:0007669"/>
    <property type="project" value="UniProtKB-KW"/>
</dbReference>
<dbReference type="Proteomes" id="UP000541444">
    <property type="component" value="Unassembled WGS sequence"/>
</dbReference>
<keyword evidence="11" id="KW-0604">Photosystem II</keyword>
<keyword evidence="14" id="KW-1133">Transmembrane helix</keyword>
<dbReference type="SUPFAM" id="SSF53448">
    <property type="entry name" value="Nucleotide-diphospho-sugar transferases"/>
    <property type="match status" value="1"/>
</dbReference>
<dbReference type="Pfam" id="PF07123">
    <property type="entry name" value="PsbW"/>
    <property type="match status" value="1"/>
</dbReference>
<evidence type="ECO:0000256" key="6">
    <source>
        <dbReference type="ARBA" id="ARBA00022531"/>
    </source>
</evidence>
<evidence type="ECO:0000256" key="11">
    <source>
        <dbReference type="ARBA" id="ARBA00023276"/>
    </source>
</evidence>
<dbReference type="PANTHER" id="PTHR32116:SF0">
    <property type="entry name" value="GALACTURONOSYLTRANSFERASE 6-RELATED"/>
    <property type="match status" value="1"/>
</dbReference>
<comment type="similarity">
    <text evidence="3">Belongs to the glycosyltransferase 8 family.</text>
</comment>
<evidence type="ECO:0000313" key="16">
    <source>
        <dbReference type="Proteomes" id="UP000541444"/>
    </source>
</evidence>
<dbReference type="UniPathway" id="UPA00845"/>
<feature type="transmembrane region" description="Helical" evidence="14">
    <location>
        <begin position="630"/>
        <end position="652"/>
    </location>
</feature>
<keyword evidence="10 14" id="KW-0472">Membrane</keyword>
<evidence type="ECO:0000256" key="9">
    <source>
        <dbReference type="ARBA" id="ARBA00023078"/>
    </source>
</evidence>
<feature type="region of interest" description="Disordered" evidence="13">
    <location>
        <begin position="118"/>
        <end position="157"/>
    </location>
</feature>
<keyword evidence="14" id="KW-0812">Transmembrane</keyword>
<evidence type="ECO:0000256" key="12">
    <source>
        <dbReference type="ARBA" id="ARBA00031756"/>
    </source>
</evidence>
<evidence type="ECO:0000256" key="5">
    <source>
        <dbReference type="ARBA" id="ARBA00022528"/>
    </source>
</evidence>
<keyword evidence="7" id="KW-0934">Plastid</keyword>
<dbReference type="Gene3D" id="3.90.550.10">
    <property type="entry name" value="Spore Coat Polysaccharide Biosynthesis Protein SpsA, Chain A"/>
    <property type="match status" value="1"/>
</dbReference>
<evidence type="ECO:0000256" key="3">
    <source>
        <dbReference type="ARBA" id="ARBA00006351"/>
    </source>
</evidence>
<evidence type="ECO:0000256" key="7">
    <source>
        <dbReference type="ARBA" id="ARBA00022640"/>
    </source>
</evidence>
<evidence type="ECO:0000256" key="1">
    <source>
        <dbReference type="ARBA" id="ARBA00004581"/>
    </source>
</evidence>
<keyword evidence="9" id="KW-0793">Thylakoid</keyword>
<dbReference type="EMBL" id="JACGCM010001734">
    <property type="protein sequence ID" value="KAF6150530.1"/>
    <property type="molecule type" value="Genomic_DNA"/>
</dbReference>
<organism evidence="15 16">
    <name type="scientific">Kingdonia uniflora</name>
    <dbReference type="NCBI Taxonomy" id="39325"/>
    <lineage>
        <taxon>Eukaryota</taxon>
        <taxon>Viridiplantae</taxon>
        <taxon>Streptophyta</taxon>
        <taxon>Embryophyta</taxon>
        <taxon>Tracheophyta</taxon>
        <taxon>Spermatophyta</taxon>
        <taxon>Magnoliopsida</taxon>
        <taxon>Ranunculales</taxon>
        <taxon>Circaeasteraceae</taxon>
        <taxon>Kingdonia</taxon>
    </lineage>
</organism>
<dbReference type="InterPro" id="IPR002495">
    <property type="entry name" value="Glyco_trans_8"/>
</dbReference>
<keyword evidence="6" id="KW-0602">Photosynthesis</keyword>
<keyword evidence="8" id="KW-0328">Glycosyltransferase</keyword>
<dbReference type="AlphaFoldDB" id="A0A7J7M6U1"/>
<evidence type="ECO:0000256" key="14">
    <source>
        <dbReference type="SAM" id="Phobius"/>
    </source>
</evidence>
<evidence type="ECO:0000256" key="4">
    <source>
        <dbReference type="ARBA" id="ARBA00010395"/>
    </source>
</evidence>
<gene>
    <name evidence="15" type="ORF">GIB67_030331</name>
</gene>
<dbReference type="InterPro" id="IPR009806">
    <property type="entry name" value="PSII_PsbW_class2"/>
</dbReference>
<proteinExistence type="inferred from homology"/>
<name>A0A7J7M6U1_9MAGN</name>
<keyword evidence="5" id="KW-0150">Chloroplast</keyword>
<protein>
    <recommendedName>
        <fullName evidence="12">PSII 6.1 kDa protein</fullName>
    </recommendedName>
</protein>
<dbReference type="GO" id="GO:0045489">
    <property type="term" value="P:pectin biosynthetic process"/>
    <property type="evidence" value="ECO:0007669"/>
    <property type="project" value="UniProtKB-UniPathway"/>
</dbReference>
<evidence type="ECO:0000256" key="13">
    <source>
        <dbReference type="SAM" id="MobiDB-lite"/>
    </source>
</evidence>
<evidence type="ECO:0000256" key="2">
    <source>
        <dbReference type="ARBA" id="ARBA00004877"/>
    </source>
</evidence>
<evidence type="ECO:0000256" key="10">
    <source>
        <dbReference type="ARBA" id="ARBA00023136"/>
    </source>
</evidence>
<keyword evidence="16" id="KW-1185">Reference proteome</keyword>
<sequence>MKQAMRYQRILIISLLSISVLAPIVLVSNRLSSNFTSAIAHKEFVGDTATIKLKTDTLRLNSVQQDIGDGLKEPTLVVYKDGDIDSLLKVDDRRSFDILERNGSYRNGSGMIQHKNVLPPSRGKEFPKQGQANKSAVRRDANANRNSQTKSVSDEKVREMKDQLIRAKAYLYFASPNSNSHMVKELKLRIKWIEQTLGEATKDSELSRSVVQRMKAMEGTLNKASQIYTDCPAMATKLRAMTYNAEEQVQAHKNQATYLVQLASRTTPKGLHCLSMRLTADYFARLPEEQELPNKQKLHDPDIYHFAVFSDNILACAVVVNSTVSSSVEPKKIVFHIVTDALNLPAMKMWFLSNPPGHAAIEIESIDDFKWISEKYSTKLTETDARDPRYSSALNHLRFYLPEVYPLLDKIVLLDHDVVVQRDLKGLWKVNLKGKVNGAVETCKEGDSSFHRMDMFINFSDPMVAKNFDSNACTWAFGMNVFDLREWRRKNLTAVYRKYLKLGKKQQLWKDGSLPLGLVTFYNQTVGLDQRWHVSGLGYDSGVLRADIDRAAVIHYDGNMKPWLEIGIGSKKMATIAASSVAHACILQKGAIRASSSSSPILGLPAMARRGRVTCSTTEKSSSAVSNFNFGASLTAAATAAMTMASPALAIVDERLSTEGTGLPLGLSTNSLGWILFVVFGLIWANYFIYTSGLDEDEESGLSL</sequence>
<dbReference type="PANTHER" id="PTHR32116">
    <property type="entry name" value="GALACTURONOSYLTRANSFERASE 4-RELATED"/>
    <property type="match status" value="1"/>
</dbReference>
<keyword evidence="8" id="KW-0808">Transferase</keyword>
<dbReference type="OrthoDB" id="411524at2759"/>
<accession>A0A7J7M6U1</accession>
<feature type="transmembrane region" description="Helical" evidence="14">
    <location>
        <begin position="672"/>
        <end position="690"/>
    </location>
</feature>
<dbReference type="Pfam" id="PF25557">
    <property type="entry name" value="GAUT_1"/>
    <property type="match status" value="1"/>
</dbReference>
<reference evidence="15 16" key="1">
    <citation type="journal article" date="2020" name="IScience">
        <title>Genome Sequencing of the Endangered Kingdonia uniflora (Circaeasteraceae, Ranunculales) Reveals Potential Mechanisms of Evolutionary Specialization.</title>
        <authorList>
            <person name="Sun Y."/>
            <person name="Deng T."/>
            <person name="Zhang A."/>
            <person name="Moore M.J."/>
            <person name="Landis J.B."/>
            <person name="Lin N."/>
            <person name="Zhang H."/>
            <person name="Zhang X."/>
            <person name="Huang J."/>
            <person name="Zhang X."/>
            <person name="Sun H."/>
            <person name="Wang H."/>
        </authorList>
    </citation>
    <scope>NUCLEOTIDE SEQUENCE [LARGE SCALE GENOMIC DNA]</scope>
    <source>
        <strain evidence="15">TB1705</strain>
        <tissue evidence="15">Leaf</tissue>
    </source>
</reference>